<evidence type="ECO:0000256" key="6">
    <source>
        <dbReference type="ARBA" id="ARBA00022842"/>
    </source>
</evidence>
<dbReference type="CDD" id="cd01898">
    <property type="entry name" value="Obg"/>
    <property type="match status" value="1"/>
</dbReference>
<sequence length="368" mass="40326">MERFVDQITIDIASGSGGHGAVSFRREKYVPRGGPDGGDGGRGGDVIFRVRENLKTLTHLTMRHAYHAENGHPGSKRNRHGSDGSPAIVEVPPGTVVTNLDTGEVIGDFTEVGEERIVLRGGRGGKGNAHFATSRHQAPRFAQPGEDGERFRVRVELRIIADMGLVGLPNAGKSSLLDVLTNAHPKIGAYPFTTKIPNLGVLQVGYTDIVIADIPGIIEGAAEGHGLGLRFLRHIARTRGLVFLLDVTKPNPGEVFRMLLDELRSYAEELVELPRMVIANKVDLDPDGEYLARFREEIPADETVLALSNFSRQGLEEVIRAIRDIYATEQQAEEQQQRQDDAVPDFMQSPAVDYVPDWAQEEDDAQDA</sequence>
<feature type="region of interest" description="Disordered" evidence="9">
    <location>
        <begin position="68"/>
        <end position="93"/>
    </location>
</feature>
<dbReference type="NCBIfam" id="TIGR02729">
    <property type="entry name" value="Obg_CgtA"/>
    <property type="match status" value="1"/>
</dbReference>
<dbReference type="SUPFAM" id="SSF52540">
    <property type="entry name" value="P-loop containing nucleoside triphosphate hydrolases"/>
    <property type="match status" value="1"/>
</dbReference>
<dbReference type="Proteomes" id="UP000007383">
    <property type="component" value="Chromosome"/>
</dbReference>
<keyword evidence="7 8" id="KW-0342">GTP-binding</keyword>
<evidence type="ECO:0000256" key="9">
    <source>
        <dbReference type="SAM" id="MobiDB-lite"/>
    </source>
</evidence>
<dbReference type="GO" id="GO:0042254">
    <property type="term" value="P:ribosome biogenesis"/>
    <property type="evidence" value="ECO:0007669"/>
    <property type="project" value="UniProtKB-UniRule"/>
</dbReference>
<dbReference type="PANTHER" id="PTHR11702">
    <property type="entry name" value="DEVELOPMENTALLY REGULATED GTP-BINDING PROTEIN-RELATED"/>
    <property type="match status" value="1"/>
</dbReference>
<comment type="subunit">
    <text evidence="8">Monomer.</text>
</comment>
<feature type="binding site" evidence="8">
    <location>
        <position position="194"/>
    </location>
    <ligand>
        <name>Mg(2+)</name>
        <dbReference type="ChEBI" id="CHEBI:18420"/>
    </ligand>
</feature>
<dbReference type="NCBIfam" id="NF008955">
    <property type="entry name" value="PRK12297.1"/>
    <property type="match status" value="1"/>
</dbReference>
<dbReference type="PROSITE" id="PS51883">
    <property type="entry name" value="OBG"/>
    <property type="match status" value="1"/>
</dbReference>
<dbReference type="InterPro" id="IPR014100">
    <property type="entry name" value="GTP-bd_Obg/CgtA"/>
</dbReference>
<feature type="binding site" evidence="8">
    <location>
        <position position="174"/>
    </location>
    <ligand>
        <name>Mg(2+)</name>
        <dbReference type="ChEBI" id="CHEBI:18420"/>
    </ligand>
</feature>
<dbReference type="eggNOG" id="COG0536">
    <property type="taxonomic scope" value="Bacteria"/>
</dbReference>
<dbReference type="PIRSF" id="PIRSF002401">
    <property type="entry name" value="GTP_bd_Obg/CgtA"/>
    <property type="match status" value="1"/>
</dbReference>
<dbReference type="EMBL" id="CP003282">
    <property type="protein sequence ID" value="AFG37936.1"/>
    <property type="molecule type" value="Genomic_DNA"/>
</dbReference>
<feature type="domain" description="Obg" evidence="11">
    <location>
        <begin position="2"/>
        <end position="160"/>
    </location>
</feature>
<dbReference type="PATRIC" id="fig|889378.3.peg.1870"/>
<dbReference type="InterPro" id="IPR027417">
    <property type="entry name" value="P-loop_NTPase"/>
</dbReference>
<dbReference type="PANTHER" id="PTHR11702:SF31">
    <property type="entry name" value="MITOCHONDRIAL RIBOSOME-ASSOCIATED GTPASE 2"/>
    <property type="match status" value="1"/>
</dbReference>
<dbReference type="HAMAP" id="MF_01454">
    <property type="entry name" value="GTPase_Obg"/>
    <property type="match status" value="1"/>
</dbReference>
<evidence type="ECO:0000256" key="2">
    <source>
        <dbReference type="ARBA" id="ARBA00022490"/>
    </source>
</evidence>
<feature type="compositionally biased region" description="Acidic residues" evidence="9">
    <location>
        <begin position="359"/>
        <end position="368"/>
    </location>
</feature>
<feature type="binding site" evidence="8">
    <location>
        <begin position="167"/>
        <end position="174"/>
    </location>
    <ligand>
        <name>GTP</name>
        <dbReference type="ChEBI" id="CHEBI:37565"/>
    </ligand>
</feature>
<dbReference type="PRINTS" id="PR00326">
    <property type="entry name" value="GTP1OBG"/>
</dbReference>
<comment type="subcellular location">
    <subcellularLocation>
        <location evidence="8">Cytoplasm</location>
    </subcellularLocation>
</comment>
<dbReference type="KEGG" id="sfc:Spiaf_1882"/>
<feature type="binding site" evidence="8">
    <location>
        <begin position="213"/>
        <end position="216"/>
    </location>
    <ligand>
        <name>GTP</name>
        <dbReference type="ChEBI" id="CHEBI:37565"/>
    </ligand>
</feature>
<evidence type="ECO:0000256" key="5">
    <source>
        <dbReference type="ARBA" id="ARBA00022801"/>
    </source>
</evidence>
<dbReference type="STRING" id="889378.Spiaf_1882"/>
<dbReference type="GO" id="GO:0043022">
    <property type="term" value="F:ribosome binding"/>
    <property type="evidence" value="ECO:0007669"/>
    <property type="project" value="UniProtKB-ARBA"/>
</dbReference>
<evidence type="ECO:0000313" key="13">
    <source>
        <dbReference type="Proteomes" id="UP000007383"/>
    </source>
</evidence>
<dbReference type="InterPro" id="IPR031167">
    <property type="entry name" value="G_OBG"/>
</dbReference>
<keyword evidence="6 8" id="KW-0460">Magnesium</keyword>
<dbReference type="InterPro" id="IPR006074">
    <property type="entry name" value="GTP1-OBG_CS"/>
</dbReference>
<dbReference type="EC" id="3.6.5.-" evidence="8"/>
<dbReference type="Gene3D" id="3.40.50.300">
    <property type="entry name" value="P-loop containing nucleotide triphosphate hydrolases"/>
    <property type="match status" value="1"/>
</dbReference>
<evidence type="ECO:0000256" key="8">
    <source>
        <dbReference type="HAMAP-Rule" id="MF_01454"/>
    </source>
</evidence>
<dbReference type="InterPro" id="IPR006073">
    <property type="entry name" value="GTP-bd"/>
</dbReference>
<reference evidence="13" key="1">
    <citation type="journal article" date="2013" name="Stand. Genomic Sci.">
        <title>Complete genome sequence of the halophilic bacterium Spirochaeta africana type strain (Z-7692(T)) from the alkaline Lake Magadi in the East African Rift.</title>
        <authorList>
            <person name="Liolos K."/>
            <person name="Abt B."/>
            <person name="Scheuner C."/>
            <person name="Teshima H."/>
            <person name="Held B."/>
            <person name="Lapidus A."/>
            <person name="Nolan M."/>
            <person name="Lucas S."/>
            <person name="Deshpande S."/>
            <person name="Cheng J.F."/>
            <person name="Tapia R."/>
            <person name="Goodwin L.A."/>
            <person name="Pitluck S."/>
            <person name="Pagani I."/>
            <person name="Ivanova N."/>
            <person name="Mavromatis K."/>
            <person name="Mikhailova N."/>
            <person name="Huntemann M."/>
            <person name="Pati A."/>
            <person name="Chen A."/>
            <person name="Palaniappan K."/>
            <person name="Land M."/>
            <person name="Rohde M."/>
            <person name="Tindall B.J."/>
            <person name="Detter J.C."/>
            <person name="Goker M."/>
            <person name="Bristow J."/>
            <person name="Eisen J.A."/>
            <person name="Markowitz V."/>
            <person name="Hugenholtz P."/>
            <person name="Woyke T."/>
            <person name="Klenk H.P."/>
            <person name="Kyrpides N.C."/>
        </authorList>
    </citation>
    <scope>NUCLEOTIDE SEQUENCE</scope>
    <source>
        <strain evidence="13">ATCC 700263 / DSM 8902 / Z-7692</strain>
    </source>
</reference>
<evidence type="ECO:0000259" key="11">
    <source>
        <dbReference type="PROSITE" id="PS51883"/>
    </source>
</evidence>
<dbReference type="SUPFAM" id="SSF82051">
    <property type="entry name" value="Obg GTP-binding protein N-terminal domain"/>
    <property type="match status" value="1"/>
</dbReference>
<organism evidence="12 13">
    <name type="scientific">Spirochaeta africana (strain ATCC 700263 / DSM 8902 / Z-7692)</name>
    <dbReference type="NCBI Taxonomy" id="889378"/>
    <lineage>
        <taxon>Bacteria</taxon>
        <taxon>Pseudomonadati</taxon>
        <taxon>Spirochaetota</taxon>
        <taxon>Spirochaetia</taxon>
        <taxon>Spirochaetales</taxon>
        <taxon>Spirochaetaceae</taxon>
        <taxon>Spirochaeta</taxon>
    </lineage>
</organism>
<evidence type="ECO:0000259" key="10">
    <source>
        <dbReference type="PROSITE" id="PS51710"/>
    </source>
</evidence>
<keyword evidence="5 8" id="KW-0378">Hydrolase</keyword>
<dbReference type="Pfam" id="PF01926">
    <property type="entry name" value="MMR_HSR1"/>
    <property type="match status" value="1"/>
</dbReference>
<comment type="cofactor">
    <cofactor evidence="8">
        <name>Mg(2+)</name>
        <dbReference type="ChEBI" id="CHEBI:18420"/>
    </cofactor>
</comment>
<evidence type="ECO:0000256" key="4">
    <source>
        <dbReference type="ARBA" id="ARBA00022741"/>
    </source>
</evidence>
<comment type="function">
    <text evidence="8">An essential GTPase which binds GTP, GDP and possibly (p)ppGpp with moderate affinity, with high nucleotide exchange rates and a fairly low GTP hydrolysis rate. Plays a role in control of the cell cycle, stress response, ribosome biogenesis and in those bacteria that undergo differentiation, in morphogenesis control.</text>
</comment>
<keyword evidence="13" id="KW-1185">Reference proteome</keyword>
<dbReference type="RefSeq" id="WP_014455919.1">
    <property type="nucleotide sequence ID" value="NC_017098.1"/>
</dbReference>
<dbReference type="HOGENOM" id="CLU_011747_2_0_12"/>
<dbReference type="OrthoDB" id="9807318at2"/>
<feature type="binding site" evidence="8">
    <location>
        <begin position="308"/>
        <end position="310"/>
    </location>
    <ligand>
        <name>GTP</name>
        <dbReference type="ChEBI" id="CHEBI:37565"/>
    </ligand>
</feature>
<dbReference type="InterPro" id="IPR036726">
    <property type="entry name" value="GTP1_OBG_dom_sf"/>
</dbReference>
<dbReference type="NCBIfam" id="NF008956">
    <property type="entry name" value="PRK12299.1"/>
    <property type="match status" value="1"/>
</dbReference>
<dbReference type="AlphaFoldDB" id="H9UK93"/>
<accession>H9UK93</accession>
<feature type="binding site" evidence="8">
    <location>
        <begin position="192"/>
        <end position="196"/>
    </location>
    <ligand>
        <name>GTP</name>
        <dbReference type="ChEBI" id="CHEBI:37565"/>
    </ligand>
</feature>
<dbReference type="InterPro" id="IPR045086">
    <property type="entry name" value="OBG_GTPase"/>
</dbReference>
<name>H9UK93_SPIAZ</name>
<evidence type="ECO:0000256" key="1">
    <source>
        <dbReference type="ARBA" id="ARBA00007699"/>
    </source>
</evidence>
<dbReference type="FunFam" id="2.70.210.12:FF:000001">
    <property type="entry name" value="GTPase Obg"/>
    <property type="match status" value="1"/>
</dbReference>
<keyword evidence="4 8" id="KW-0547">Nucleotide-binding</keyword>
<feature type="binding site" evidence="8">
    <location>
        <begin position="280"/>
        <end position="283"/>
    </location>
    <ligand>
        <name>GTP</name>
        <dbReference type="ChEBI" id="CHEBI:37565"/>
    </ligand>
</feature>
<dbReference type="GO" id="GO:0000287">
    <property type="term" value="F:magnesium ion binding"/>
    <property type="evidence" value="ECO:0007669"/>
    <property type="project" value="InterPro"/>
</dbReference>
<dbReference type="InterPro" id="IPR006169">
    <property type="entry name" value="GTP1_OBG_dom"/>
</dbReference>
<dbReference type="GO" id="GO:0005737">
    <property type="term" value="C:cytoplasm"/>
    <property type="evidence" value="ECO:0007669"/>
    <property type="project" value="UniProtKB-SubCell"/>
</dbReference>
<protein>
    <recommendedName>
        <fullName evidence="8">GTPase Obg</fullName>
        <ecNumber evidence="8">3.6.5.-</ecNumber>
    </recommendedName>
    <alternativeName>
        <fullName evidence="8">GTP-binding protein Obg</fullName>
    </alternativeName>
</protein>
<evidence type="ECO:0000256" key="3">
    <source>
        <dbReference type="ARBA" id="ARBA00022723"/>
    </source>
</evidence>
<dbReference type="PROSITE" id="PS51710">
    <property type="entry name" value="G_OBG"/>
    <property type="match status" value="1"/>
</dbReference>
<dbReference type="GO" id="GO:0005525">
    <property type="term" value="F:GTP binding"/>
    <property type="evidence" value="ECO:0007669"/>
    <property type="project" value="UniProtKB-UniRule"/>
</dbReference>
<proteinExistence type="inferred from homology"/>
<evidence type="ECO:0000313" key="12">
    <source>
        <dbReference type="EMBL" id="AFG37936.1"/>
    </source>
</evidence>
<dbReference type="PROSITE" id="PS00905">
    <property type="entry name" value="GTP1_OBG"/>
    <property type="match status" value="1"/>
</dbReference>
<dbReference type="GO" id="GO:0003924">
    <property type="term" value="F:GTPase activity"/>
    <property type="evidence" value="ECO:0007669"/>
    <property type="project" value="UniProtKB-UniRule"/>
</dbReference>
<feature type="domain" description="OBG-type G" evidence="10">
    <location>
        <begin position="161"/>
        <end position="327"/>
    </location>
</feature>
<dbReference type="Gene3D" id="2.70.210.12">
    <property type="entry name" value="GTP1/OBG domain"/>
    <property type="match status" value="1"/>
</dbReference>
<evidence type="ECO:0000256" key="7">
    <source>
        <dbReference type="ARBA" id="ARBA00023134"/>
    </source>
</evidence>
<keyword evidence="2 8" id="KW-0963">Cytoplasm</keyword>
<feature type="region of interest" description="Disordered" evidence="9">
    <location>
        <begin position="330"/>
        <end position="368"/>
    </location>
</feature>
<keyword evidence="3 8" id="KW-0479">Metal-binding</keyword>
<gene>
    <name evidence="8" type="primary">obg</name>
    <name evidence="12" type="ordered locus">Spiaf_1882</name>
</gene>
<comment type="similarity">
    <text evidence="1 8">Belongs to the TRAFAC class OBG-HflX-like GTPase superfamily. OBG GTPase family.</text>
</comment>
<dbReference type="Pfam" id="PF01018">
    <property type="entry name" value="GTP1_OBG"/>
    <property type="match status" value="1"/>
</dbReference>